<dbReference type="OrthoDB" id="49520at2759"/>
<feature type="compositionally biased region" description="Acidic residues" evidence="2">
    <location>
        <begin position="45"/>
        <end position="88"/>
    </location>
</feature>
<feature type="domain" description="Vps72/YL1 C-terminal" evidence="3">
    <location>
        <begin position="400"/>
        <end position="429"/>
    </location>
</feature>
<organism evidence="4 5">
    <name type="scientific">Cryptosporidium ubiquitum</name>
    <dbReference type="NCBI Taxonomy" id="857276"/>
    <lineage>
        <taxon>Eukaryota</taxon>
        <taxon>Sar</taxon>
        <taxon>Alveolata</taxon>
        <taxon>Apicomplexa</taxon>
        <taxon>Conoidasida</taxon>
        <taxon>Coccidia</taxon>
        <taxon>Eucoccidiorida</taxon>
        <taxon>Eimeriorina</taxon>
        <taxon>Cryptosporidiidae</taxon>
        <taxon>Cryptosporidium</taxon>
    </lineage>
</organism>
<evidence type="ECO:0000259" key="3">
    <source>
        <dbReference type="SMART" id="SM00993"/>
    </source>
</evidence>
<accession>A0A1J4M9P0</accession>
<keyword evidence="5" id="KW-1185">Reference proteome</keyword>
<proteinExistence type="inferred from homology"/>
<dbReference type="RefSeq" id="XP_028873034.1">
    <property type="nucleotide sequence ID" value="XM_029020248.1"/>
</dbReference>
<evidence type="ECO:0000256" key="1">
    <source>
        <dbReference type="ARBA" id="ARBA00006832"/>
    </source>
</evidence>
<sequence>MTQEYQKNTHNHDIEEGEMSGDEVGEEVLDVEMSVEGVEDKVGDYEEVGEESADGNSEDVEDGSEEDSEEGDEEDDEEDSEEDEDEELAEKKVLPERTSRGKRYTQLLGEEEEKDSKFWGHNTWEEEEEDSGWSSEDEKVELEMLGGEDSSTDSENESQSDDGMQEEMDGVVEEDDEDIIDDKKSKKPRRIFSGKYKDPSLFLKSAQKDMLRKARKKAKSTKKTNIVKKSPAVINHRTMSVRASTSQKKQDLQESIRRRDEEAMHKAKRKEMKKSSNSRERIKTAMTQEERLEACKEIEKMNVESLNQLEAFEEHKRYLDNSSASIRKQLQSGPLSIYISWSSYRLMESEKDNSEKILNDDEYCREMIIYTDGIIPPHIDQRRDSNADLDISCGSYNSIQKCSVYGVPAKYLDPLTNKYYSSLEAFKVIRKEYHASKYREILAEIKEVQDLILENKKLIGEDTQDYQINNTFVKAE</sequence>
<feature type="compositionally biased region" description="Basic and acidic residues" evidence="2">
    <location>
        <begin position="248"/>
        <end position="265"/>
    </location>
</feature>
<dbReference type="InterPro" id="IPR013272">
    <property type="entry name" value="Vps72/YL1_C"/>
</dbReference>
<name>A0A1J4M9P0_9CRYT</name>
<feature type="compositionally biased region" description="Polar residues" evidence="2">
    <location>
        <begin position="237"/>
        <end position="247"/>
    </location>
</feature>
<dbReference type="SMART" id="SM00993">
    <property type="entry name" value="YL1_C"/>
    <property type="match status" value="1"/>
</dbReference>
<evidence type="ECO:0000256" key="2">
    <source>
        <dbReference type="SAM" id="MobiDB-lite"/>
    </source>
</evidence>
<protein>
    <recommendedName>
        <fullName evidence="3">Vps72/YL1 C-terminal domain-containing protein</fullName>
    </recommendedName>
</protein>
<comment type="caution">
    <text evidence="4">The sequence shown here is derived from an EMBL/GenBank/DDBJ whole genome shotgun (WGS) entry which is preliminary data.</text>
</comment>
<feature type="compositionally biased region" description="Acidic residues" evidence="2">
    <location>
        <begin position="150"/>
        <end position="180"/>
    </location>
</feature>
<dbReference type="PANTHER" id="PTHR13275:SF4">
    <property type="entry name" value="VACUOLAR PROTEIN SORTING-ASSOCIATED PROTEIN 72 HOMOLOG"/>
    <property type="match status" value="1"/>
</dbReference>
<comment type="similarity">
    <text evidence="1">Belongs to the VPS72/YL1 family.</text>
</comment>
<feature type="region of interest" description="Disordered" evidence="2">
    <location>
        <begin position="208"/>
        <end position="280"/>
    </location>
</feature>
<dbReference type="Pfam" id="PF08265">
    <property type="entry name" value="YL1_C"/>
    <property type="match status" value="1"/>
</dbReference>
<feature type="compositionally biased region" description="Acidic residues" evidence="2">
    <location>
        <begin position="15"/>
        <end position="30"/>
    </location>
</feature>
<dbReference type="GO" id="GO:0005634">
    <property type="term" value="C:nucleus"/>
    <property type="evidence" value="ECO:0007669"/>
    <property type="project" value="TreeGrafter"/>
</dbReference>
<dbReference type="InterPro" id="IPR046757">
    <property type="entry name" value="YL1_N"/>
</dbReference>
<dbReference type="GeneID" id="39980027"/>
<feature type="compositionally biased region" description="Basic residues" evidence="2">
    <location>
        <begin position="213"/>
        <end position="226"/>
    </location>
</feature>
<dbReference type="Proteomes" id="UP000186176">
    <property type="component" value="Unassembled WGS sequence"/>
</dbReference>
<dbReference type="EMBL" id="LRBP01000032">
    <property type="protein sequence ID" value="OII70937.1"/>
    <property type="molecule type" value="Genomic_DNA"/>
</dbReference>
<gene>
    <name evidence="4" type="ORF">cubi_03235</name>
</gene>
<feature type="region of interest" description="Disordered" evidence="2">
    <location>
        <begin position="1"/>
        <end position="192"/>
    </location>
</feature>
<dbReference type="AlphaFoldDB" id="A0A1J4M9P0"/>
<dbReference type="PANTHER" id="PTHR13275">
    <property type="entry name" value="YL-1 PROTEIN TRANSCRIPTION FACTOR-LIKE 1"/>
    <property type="match status" value="1"/>
</dbReference>
<evidence type="ECO:0000313" key="4">
    <source>
        <dbReference type="EMBL" id="OII70937.1"/>
    </source>
</evidence>
<reference evidence="4 5" key="1">
    <citation type="submission" date="2016-10" db="EMBL/GenBank/DDBJ databases">
        <title>Reductive evolution of mitochondrial metabolism and differential evolution of invasion-related proteins in Cryptosporidium.</title>
        <authorList>
            <person name="Liu S."/>
            <person name="Roellig D.M."/>
            <person name="Guo Y."/>
            <person name="Li N."/>
            <person name="Frace M.A."/>
            <person name="Tang K."/>
            <person name="Zhang L."/>
            <person name="Feng Y."/>
            <person name="Xiao L."/>
        </authorList>
    </citation>
    <scope>NUCLEOTIDE SEQUENCE [LARGE SCALE GENOMIC DNA]</scope>
    <source>
        <strain evidence="4">39726</strain>
    </source>
</reference>
<dbReference type="Pfam" id="PF05764">
    <property type="entry name" value="YL1"/>
    <property type="match status" value="1"/>
</dbReference>
<dbReference type="VEuPathDB" id="CryptoDB:cubi_03235"/>
<evidence type="ECO:0000313" key="5">
    <source>
        <dbReference type="Proteomes" id="UP000186176"/>
    </source>
</evidence>
<feature type="compositionally biased region" description="Basic and acidic residues" evidence="2">
    <location>
        <begin position="89"/>
        <end position="99"/>
    </location>
</feature>